<evidence type="ECO:0000256" key="5">
    <source>
        <dbReference type="ARBA" id="ARBA00023098"/>
    </source>
</evidence>
<dbReference type="Pfam" id="PF04083">
    <property type="entry name" value="Abhydro_lipase"/>
    <property type="match status" value="1"/>
</dbReference>
<feature type="active site" description="Charge relay system" evidence="8">
    <location>
        <position position="348"/>
    </location>
</feature>
<evidence type="ECO:0000259" key="10">
    <source>
        <dbReference type="Pfam" id="PF04083"/>
    </source>
</evidence>
<keyword evidence="6" id="KW-0325">Glycoprotein</keyword>
<dbReference type="InterPro" id="IPR029058">
    <property type="entry name" value="AB_hydrolase_fold"/>
</dbReference>
<dbReference type="FunFam" id="3.40.50.1820:FF:000057">
    <property type="entry name" value="Lipase"/>
    <property type="match status" value="1"/>
</dbReference>
<evidence type="ECO:0000256" key="3">
    <source>
        <dbReference type="ARBA" id="ARBA00022801"/>
    </source>
</evidence>
<dbReference type="PIRSF" id="PIRSF000862">
    <property type="entry name" value="Steryl_ester_lip"/>
    <property type="match status" value="1"/>
</dbReference>
<protein>
    <recommendedName>
        <fullName evidence="7">Lipase</fullName>
    </recommendedName>
</protein>
<evidence type="ECO:0000256" key="9">
    <source>
        <dbReference type="SAM" id="SignalP"/>
    </source>
</evidence>
<dbReference type="EMBL" id="BTSX01000005">
    <property type="protein sequence ID" value="GMT01711.1"/>
    <property type="molecule type" value="Genomic_DNA"/>
</dbReference>
<keyword evidence="12" id="KW-1185">Reference proteome</keyword>
<organism evidence="11 12">
    <name type="scientific">Pristionchus entomophagus</name>
    <dbReference type="NCBI Taxonomy" id="358040"/>
    <lineage>
        <taxon>Eukaryota</taxon>
        <taxon>Metazoa</taxon>
        <taxon>Ecdysozoa</taxon>
        <taxon>Nematoda</taxon>
        <taxon>Chromadorea</taxon>
        <taxon>Rhabditida</taxon>
        <taxon>Rhabditina</taxon>
        <taxon>Diplogasteromorpha</taxon>
        <taxon>Diplogasteroidea</taxon>
        <taxon>Neodiplogasteridae</taxon>
        <taxon>Pristionchus</taxon>
    </lineage>
</organism>
<feature type="active site" description="Nucleophile" evidence="8">
    <location>
        <position position="169"/>
    </location>
</feature>
<dbReference type="GO" id="GO:0016042">
    <property type="term" value="P:lipid catabolic process"/>
    <property type="evidence" value="ECO:0007669"/>
    <property type="project" value="UniProtKB-KW"/>
</dbReference>
<dbReference type="GO" id="GO:0016788">
    <property type="term" value="F:hydrolase activity, acting on ester bonds"/>
    <property type="evidence" value="ECO:0007669"/>
    <property type="project" value="InterPro"/>
</dbReference>
<sequence>MRGLIFLIALEGLLQPSRAEAEDPEAYMDAIDMIRRWGYPAELYDVVTKDGYILDMYRIPHGRFAEANSSCNRPAILMVHGMGVTSTEYFMNPPESSPAFILADQGFDIFLLNLRGTTYGKRHMTLTPDFGSKFWQYTVDEQANYDCTAAIDKVLEVTGQKSTYWIGNSLGTILGFMTLADNPEYNSKIKSLHQVGPVGTVHTVKGLTRFGLFWYRTLKPIVDWYRKTLGSHEILPQWPWLYRPLGQLCKGGLPFLGPEICYDLFFFLMGPPAKTFNMSRAATYLSHFPCGSSSWNFLHLAQLVTRGKVEHMDHNPEENMRRYGQVTPPPYNYSNIDVPIYLYWGRNDWDTNGPDIEHYILPNIRKDLGGLEVPGYNHIDFAIATDCAEKVWNPMAEIMRNENNRMCER</sequence>
<feature type="active site" description="Charge relay system" evidence="8">
    <location>
        <position position="378"/>
    </location>
</feature>
<dbReference type="Gene3D" id="3.40.50.1820">
    <property type="entry name" value="alpha/beta hydrolase"/>
    <property type="match status" value="1"/>
</dbReference>
<evidence type="ECO:0000256" key="7">
    <source>
        <dbReference type="PIRNR" id="PIRNR000862"/>
    </source>
</evidence>
<accession>A0AAV5U499</accession>
<evidence type="ECO:0000256" key="6">
    <source>
        <dbReference type="ARBA" id="ARBA00023180"/>
    </source>
</evidence>
<evidence type="ECO:0000313" key="11">
    <source>
        <dbReference type="EMBL" id="GMT01711.1"/>
    </source>
</evidence>
<dbReference type="PANTHER" id="PTHR11005">
    <property type="entry name" value="LYSOSOMAL ACID LIPASE-RELATED"/>
    <property type="match status" value="1"/>
</dbReference>
<dbReference type="AlphaFoldDB" id="A0AAV5U499"/>
<comment type="similarity">
    <text evidence="1 7">Belongs to the AB hydrolase superfamily. Lipase family.</text>
</comment>
<name>A0AAV5U499_9BILA</name>
<keyword evidence="2 9" id="KW-0732">Signal</keyword>
<comment type="caution">
    <text evidence="11">The sequence shown here is derived from an EMBL/GenBank/DDBJ whole genome shotgun (WGS) entry which is preliminary data.</text>
</comment>
<evidence type="ECO:0000256" key="1">
    <source>
        <dbReference type="ARBA" id="ARBA00010701"/>
    </source>
</evidence>
<keyword evidence="4 7" id="KW-0442">Lipid degradation</keyword>
<evidence type="ECO:0000313" key="12">
    <source>
        <dbReference type="Proteomes" id="UP001432027"/>
    </source>
</evidence>
<feature type="signal peptide" evidence="9">
    <location>
        <begin position="1"/>
        <end position="19"/>
    </location>
</feature>
<gene>
    <name evidence="11" type="ORF">PENTCL1PPCAC_23885</name>
</gene>
<evidence type="ECO:0000256" key="8">
    <source>
        <dbReference type="PIRSR" id="PIRSR000862-1"/>
    </source>
</evidence>
<evidence type="ECO:0000256" key="4">
    <source>
        <dbReference type="ARBA" id="ARBA00022963"/>
    </source>
</evidence>
<feature type="chain" id="PRO_5043495776" description="Lipase" evidence="9">
    <location>
        <begin position="20"/>
        <end position="409"/>
    </location>
</feature>
<dbReference type="SUPFAM" id="SSF53474">
    <property type="entry name" value="alpha/beta-Hydrolases"/>
    <property type="match status" value="1"/>
</dbReference>
<feature type="domain" description="Partial AB-hydrolase lipase" evidence="10">
    <location>
        <begin position="32"/>
        <end position="92"/>
    </location>
</feature>
<dbReference type="Proteomes" id="UP001432027">
    <property type="component" value="Unassembled WGS sequence"/>
</dbReference>
<keyword evidence="3 7" id="KW-0378">Hydrolase</keyword>
<proteinExistence type="inferred from homology"/>
<reference evidence="11" key="1">
    <citation type="submission" date="2023-10" db="EMBL/GenBank/DDBJ databases">
        <title>Genome assembly of Pristionchus species.</title>
        <authorList>
            <person name="Yoshida K."/>
            <person name="Sommer R.J."/>
        </authorList>
    </citation>
    <scope>NUCLEOTIDE SEQUENCE</scope>
    <source>
        <strain evidence="11">RS0144</strain>
    </source>
</reference>
<evidence type="ECO:0000256" key="2">
    <source>
        <dbReference type="ARBA" id="ARBA00022729"/>
    </source>
</evidence>
<dbReference type="InterPro" id="IPR006693">
    <property type="entry name" value="AB_hydrolase_lipase"/>
</dbReference>
<dbReference type="InterPro" id="IPR025483">
    <property type="entry name" value="Lipase_euk"/>
</dbReference>
<keyword evidence="5" id="KW-0443">Lipid metabolism</keyword>